<name>A0A8X6FZU6_TRICU</name>
<keyword evidence="1" id="KW-0472">Membrane</keyword>
<gene>
    <name evidence="2" type="primary">Glra2_0</name>
    <name evidence="2" type="ORF">TNCT_570031</name>
</gene>
<sequence>MRHLPPHPGHSTRAVTKVLASCVLHQSHRYLHVHVHSLRVLVPHGVCHRQHRDRSSRGKERMNSGLFNDVQLIRVESEIRVPNGTKVARSPSLRRRSESSERRALQIDKTSRVIFPLLFVVLNVAYWCYYLT</sequence>
<keyword evidence="3" id="KW-1185">Reference proteome</keyword>
<dbReference type="SUPFAM" id="SSF90112">
    <property type="entry name" value="Neurotransmitter-gated ion-channel transmembrane pore"/>
    <property type="match status" value="1"/>
</dbReference>
<comment type="caution">
    <text evidence="2">The sequence shown here is derived from an EMBL/GenBank/DDBJ whole genome shotgun (WGS) entry which is preliminary data.</text>
</comment>
<proteinExistence type="predicted"/>
<dbReference type="EMBL" id="BMAO01004213">
    <property type="protein sequence ID" value="GFQ93127.1"/>
    <property type="molecule type" value="Genomic_DNA"/>
</dbReference>
<dbReference type="GO" id="GO:0016020">
    <property type="term" value="C:membrane"/>
    <property type="evidence" value="ECO:0007669"/>
    <property type="project" value="InterPro"/>
</dbReference>
<dbReference type="Proteomes" id="UP000887116">
    <property type="component" value="Unassembled WGS sequence"/>
</dbReference>
<dbReference type="InterPro" id="IPR038050">
    <property type="entry name" value="Neuro_actylchol_rec"/>
</dbReference>
<accession>A0A8X6FZU6</accession>
<keyword evidence="1" id="KW-1133">Transmembrane helix</keyword>
<dbReference type="Gene3D" id="1.20.58.390">
    <property type="entry name" value="Neurotransmitter-gated ion-channel transmembrane domain"/>
    <property type="match status" value="1"/>
</dbReference>
<evidence type="ECO:0000313" key="3">
    <source>
        <dbReference type="Proteomes" id="UP000887116"/>
    </source>
</evidence>
<dbReference type="InterPro" id="IPR036719">
    <property type="entry name" value="Neuro-gated_channel_TM_sf"/>
</dbReference>
<reference evidence="2" key="1">
    <citation type="submission" date="2020-07" db="EMBL/GenBank/DDBJ databases">
        <title>Multicomponent nature underlies the extraordinary mechanical properties of spider dragline silk.</title>
        <authorList>
            <person name="Kono N."/>
            <person name="Nakamura H."/>
            <person name="Mori M."/>
            <person name="Yoshida Y."/>
            <person name="Ohtoshi R."/>
            <person name="Malay A.D."/>
            <person name="Moran D.A.P."/>
            <person name="Tomita M."/>
            <person name="Numata K."/>
            <person name="Arakawa K."/>
        </authorList>
    </citation>
    <scope>NUCLEOTIDE SEQUENCE</scope>
</reference>
<dbReference type="OrthoDB" id="203862at2759"/>
<protein>
    <submittedName>
        <fullName evidence="2">Glycine receptor subunit alpha-2</fullName>
    </submittedName>
</protein>
<keyword evidence="1" id="KW-0812">Transmembrane</keyword>
<dbReference type="AlphaFoldDB" id="A0A8X6FZU6"/>
<organism evidence="2 3">
    <name type="scientific">Trichonephila clavata</name>
    <name type="common">Joro spider</name>
    <name type="synonym">Nephila clavata</name>
    <dbReference type="NCBI Taxonomy" id="2740835"/>
    <lineage>
        <taxon>Eukaryota</taxon>
        <taxon>Metazoa</taxon>
        <taxon>Ecdysozoa</taxon>
        <taxon>Arthropoda</taxon>
        <taxon>Chelicerata</taxon>
        <taxon>Arachnida</taxon>
        <taxon>Araneae</taxon>
        <taxon>Araneomorphae</taxon>
        <taxon>Entelegynae</taxon>
        <taxon>Araneoidea</taxon>
        <taxon>Nephilidae</taxon>
        <taxon>Trichonephila</taxon>
    </lineage>
</organism>
<keyword evidence="2" id="KW-0675">Receptor</keyword>
<feature type="transmembrane region" description="Helical" evidence="1">
    <location>
        <begin position="113"/>
        <end position="130"/>
    </location>
</feature>
<dbReference type="GO" id="GO:0006811">
    <property type="term" value="P:monoatomic ion transport"/>
    <property type="evidence" value="ECO:0007669"/>
    <property type="project" value="InterPro"/>
</dbReference>
<evidence type="ECO:0000313" key="2">
    <source>
        <dbReference type="EMBL" id="GFQ93127.1"/>
    </source>
</evidence>
<evidence type="ECO:0000256" key="1">
    <source>
        <dbReference type="SAM" id="Phobius"/>
    </source>
</evidence>